<proteinExistence type="predicted"/>
<name>A0ABR6Y7Y1_9BURK</name>
<evidence type="ECO:0000259" key="2">
    <source>
        <dbReference type="Pfam" id="PF09361"/>
    </source>
</evidence>
<gene>
    <name evidence="3" type="ORF">H8K55_03860</name>
</gene>
<feature type="region of interest" description="Disordered" evidence="1">
    <location>
        <begin position="185"/>
        <end position="270"/>
    </location>
</feature>
<protein>
    <submittedName>
        <fullName evidence="3">Phasin family protein</fullName>
    </submittedName>
</protein>
<evidence type="ECO:0000256" key="1">
    <source>
        <dbReference type="SAM" id="MobiDB-lite"/>
    </source>
</evidence>
<evidence type="ECO:0000313" key="4">
    <source>
        <dbReference type="Proteomes" id="UP000624279"/>
    </source>
</evidence>
<feature type="domain" description="Phasin" evidence="2">
    <location>
        <begin position="17"/>
        <end position="104"/>
    </location>
</feature>
<dbReference type="Pfam" id="PF09361">
    <property type="entry name" value="Phasin_2"/>
    <property type="match status" value="1"/>
</dbReference>
<sequence length="270" mass="28726">MIFVSNQLTAQSTPGFEQQFAAYNNLTQSLSEEFDRATELQAQAVQTAWETWGEFCNDLSFIKDPQEFFIRSNSQAHTIAAQGQQYLHAMIALHQQIQEKFLALGQTISPMMLNSVVEVIPSTEFTPAKQANTATLKDINPVTVSVAPKTTQRKPRAIAVKVAAEKVAAVKTATVTQVAISTPTPKVRQVKSTKKNEVNPSSDVSSDTSASPSTATATAATTATAPAKKSAVVGLPSKPAAKSGFAGAAGLPDYKAKSSKATGAKKRVRQ</sequence>
<dbReference type="Proteomes" id="UP000624279">
    <property type="component" value="Unassembled WGS sequence"/>
</dbReference>
<accession>A0ABR6Y7Y1</accession>
<dbReference type="EMBL" id="JACOGA010000003">
    <property type="protein sequence ID" value="MBC3872712.1"/>
    <property type="molecule type" value="Genomic_DNA"/>
</dbReference>
<comment type="caution">
    <text evidence="3">The sequence shown here is derived from an EMBL/GenBank/DDBJ whole genome shotgun (WGS) entry which is preliminary data.</text>
</comment>
<dbReference type="InterPro" id="IPR018968">
    <property type="entry name" value="Phasin"/>
</dbReference>
<reference evidence="3 4" key="1">
    <citation type="submission" date="2020-08" db="EMBL/GenBank/DDBJ databases">
        <title>Novel species isolated from subtropical streams in China.</title>
        <authorList>
            <person name="Lu H."/>
        </authorList>
    </citation>
    <scope>NUCLEOTIDE SEQUENCE [LARGE SCALE GENOMIC DNA]</scope>
    <source>
        <strain evidence="3 4">LX15W</strain>
    </source>
</reference>
<feature type="compositionally biased region" description="Low complexity" evidence="1">
    <location>
        <begin position="201"/>
        <end position="232"/>
    </location>
</feature>
<keyword evidence="4" id="KW-1185">Reference proteome</keyword>
<dbReference type="RefSeq" id="WP_186940724.1">
    <property type="nucleotide sequence ID" value="NZ_JACOGA010000003.1"/>
</dbReference>
<evidence type="ECO:0000313" key="3">
    <source>
        <dbReference type="EMBL" id="MBC3872712.1"/>
    </source>
</evidence>
<organism evidence="3 4">
    <name type="scientific">Undibacterium flavidum</name>
    <dbReference type="NCBI Taxonomy" id="2762297"/>
    <lineage>
        <taxon>Bacteria</taxon>
        <taxon>Pseudomonadati</taxon>
        <taxon>Pseudomonadota</taxon>
        <taxon>Betaproteobacteria</taxon>
        <taxon>Burkholderiales</taxon>
        <taxon>Oxalobacteraceae</taxon>
        <taxon>Undibacterium</taxon>
    </lineage>
</organism>